<keyword evidence="8" id="KW-0812">Transmembrane</keyword>
<dbReference type="CDD" id="cd06225">
    <property type="entry name" value="HAMP"/>
    <property type="match status" value="1"/>
</dbReference>
<dbReference type="RefSeq" id="WP_111146301.1">
    <property type="nucleotide sequence ID" value="NZ_QKRB01000041.1"/>
</dbReference>
<evidence type="ECO:0008006" key="13">
    <source>
        <dbReference type="Google" id="ProtNLM"/>
    </source>
</evidence>
<dbReference type="PROSITE" id="PS50885">
    <property type="entry name" value="HAMP"/>
    <property type="match status" value="1"/>
</dbReference>
<dbReference type="OrthoDB" id="107771at2"/>
<reference evidence="11 12" key="1">
    <citation type="submission" date="2018-06" db="EMBL/GenBank/DDBJ databases">
        <title>Paenibacillus imtechensis sp. nov.</title>
        <authorList>
            <person name="Pinnaka A.K."/>
            <person name="Singh H."/>
            <person name="Kaur M."/>
        </authorList>
    </citation>
    <scope>NUCLEOTIDE SEQUENCE [LARGE SCALE GENOMIC DNA]</scope>
    <source>
        <strain evidence="11 12">SMB1</strain>
    </source>
</reference>
<evidence type="ECO:0000256" key="1">
    <source>
        <dbReference type="ARBA" id="ARBA00004236"/>
    </source>
</evidence>
<keyword evidence="4 6" id="KW-0807">Transducer</keyword>
<comment type="caution">
    <text evidence="11">The sequence shown here is derived from an EMBL/GenBank/DDBJ whole genome shotgun (WGS) entry which is preliminary data.</text>
</comment>
<dbReference type="InterPro" id="IPR004089">
    <property type="entry name" value="MCPsignal_dom"/>
</dbReference>
<dbReference type="Gene3D" id="1.10.287.950">
    <property type="entry name" value="Methyl-accepting chemotaxis protein"/>
    <property type="match status" value="1"/>
</dbReference>
<dbReference type="Pfam" id="PF00672">
    <property type="entry name" value="HAMP"/>
    <property type="match status" value="1"/>
</dbReference>
<feature type="coiled-coil region" evidence="7">
    <location>
        <begin position="522"/>
        <end position="552"/>
    </location>
</feature>
<evidence type="ECO:0000256" key="6">
    <source>
        <dbReference type="PROSITE-ProRule" id="PRU00284"/>
    </source>
</evidence>
<keyword evidence="7" id="KW-0175">Coiled coil</keyword>
<dbReference type="GO" id="GO:0007165">
    <property type="term" value="P:signal transduction"/>
    <property type="evidence" value="ECO:0007669"/>
    <property type="project" value="UniProtKB-KW"/>
</dbReference>
<evidence type="ECO:0000259" key="9">
    <source>
        <dbReference type="PROSITE" id="PS50111"/>
    </source>
</evidence>
<feature type="domain" description="Methyl-accepting transducer" evidence="9">
    <location>
        <begin position="272"/>
        <end position="508"/>
    </location>
</feature>
<keyword evidence="8" id="KW-1133">Transmembrane helix</keyword>
<evidence type="ECO:0000256" key="4">
    <source>
        <dbReference type="ARBA" id="ARBA00023224"/>
    </source>
</evidence>
<dbReference type="SMART" id="SM00304">
    <property type="entry name" value="HAMP"/>
    <property type="match status" value="2"/>
</dbReference>
<evidence type="ECO:0000313" key="11">
    <source>
        <dbReference type="EMBL" id="PZD96303.1"/>
    </source>
</evidence>
<dbReference type="PANTHER" id="PTHR32089">
    <property type="entry name" value="METHYL-ACCEPTING CHEMOTAXIS PROTEIN MCPB"/>
    <property type="match status" value="1"/>
</dbReference>
<dbReference type="GO" id="GO:0005886">
    <property type="term" value="C:plasma membrane"/>
    <property type="evidence" value="ECO:0007669"/>
    <property type="project" value="UniProtKB-SubCell"/>
</dbReference>
<dbReference type="PRINTS" id="PR00260">
    <property type="entry name" value="CHEMTRNSDUCR"/>
</dbReference>
<name>A0A2W1LBN0_9BACL</name>
<sequence>MSIGNKLYISFAAMLAAIIIIGGYSYLNMKQLQASYDDLIERRAVMLSDLKTVQTQAIQQNNSYRDFLLTGNEEALERMHTSNTAAAEALERILQQSNRTELKDQLNRLLEINSEIRDTGSEILQYSSREQILNEAVEHLFPIARAMSTAADELAADQQAFMDQGVADNKALVAEIVEHLITAVIIAAAAAAAAGYLMARHLSRPLVRLANAAQQIAAGDLRPFDTRVRNKDEIGKLAVAFEQMRSELNQLIHKLNASAEQLSTSSEELTASAGQTADAAQHIAAAVQEVTSSSESQSKGTEECVTAMGEMSAGLQRIAESSSAVADIAADTRNRVDFSYGSLLHTVGRIGDLKDSIQTAADQMEELNTYSIQISDIVRIISDIASQTNLLSLNAAIEAARAGDQGRGFAVVASEVRKLSEMTGQSANQVEALIHEIQQRISGMTQTILASVAASDSSVQAVEEASSAFAVVKSAMTEAVEQIQEVSAASEEVSAGSEQILASVEEVARIALTVSGRTQTIAAGTQEQLASMEETKAAAESLSGLAEELHEEVNRFTIR</sequence>
<evidence type="ECO:0000256" key="7">
    <source>
        <dbReference type="SAM" id="Coils"/>
    </source>
</evidence>
<evidence type="ECO:0000256" key="2">
    <source>
        <dbReference type="ARBA" id="ARBA00022475"/>
    </source>
</evidence>
<dbReference type="Pfam" id="PF00015">
    <property type="entry name" value="MCPsignal"/>
    <property type="match status" value="1"/>
</dbReference>
<dbReference type="EMBL" id="QKRB01000041">
    <property type="protein sequence ID" value="PZD96303.1"/>
    <property type="molecule type" value="Genomic_DNA"/>
</dbReference>
<dbReference type="InterPro" id="IPR004090">
    <property type="entry name" value="Chemotax_Me-accpt_rcpt"/>
</dbReference>
<proteinExistence type="inferred from homology"/>
<evidence type="ECO:0000256" key="5">
    <source>
        <dbReference type="ARBA" id="ARBA00029447"/>
    </source>
</evidence>
<dbReference type="GO" id="GO:0004888">
    <property type="term" value="F:transmembrane signaling receptor activity"/>
    <property type="evidence" value="ECO:0007669"/>
    <property type="project" value="InterPro"/>
</dbReference>
<protein>
    <recommendedName>
        <fullName evidence="13">Methyl-accepting chemotaxis protein</fullName>
    </recommendedName>
</protein>
<evidence type="ECO:0000256" key="3">
    <source>
        <dbReference type="ARBA" id="ARBA00023136"/>
    </source>
</evidence>
<dbReference type="GO" id="GO:0006935">
    <property type="term" value="P:chemotaxis"/>
    <property type="evidence" value="ECO:0007669"/>
    <property type="project" value="InterPro"/>
</dbReference>
<keyword evidence="2" id="KW-1003">Cell membrane</keyword>
<accession>A0A2W1LBN0</accession>
<dbReference type="Pfam" id="PF12729">
    <property type="entry name" value="4HB_MCP_1"/>
    <property type="match status" value="1"/>
</dbReference>
<evidence type="ECO:0000259" key="10">
    <source>
        <dbReference type="PROSITE" id="PS50885"/>
    </source>
</evidence>
<comment type="similarity">
    <text evidence="5">Belongs to the methyl-accepting chemotaxis (MCP) protein family.</text>
</comment>
<dbReference type="SMART" id="SM00283">
    <property type="entry name" value="MA"/>
    <property type="match status" value="1"/>
</dbReference>
<feature type="domain" description="HAMP" evidence="10">
    <location>
        <begin position="200"/>
        <end position="253"/>
    </location>
</feature>
<gene>
    <name evidence="11" type="ORF">DNH61_08905</name>
</gene>
<comment type="subcellular location">
    <subcellularLocation>
        <location evidence="1">Cell membrane</location>
    </subcellularLocation>
</comment>
<evidence type="ECO:0000313" key="12">
    <source>
        <dbReference type="Proteomes" id="UP000249522"/>
    </source>
</evidence>
<evidence type="ECO:0000256" key="8">
    <source>
        <dbReference type="SAM" id="Phobius"/>
    </source>
</evidence>
<dbReference type="InterPro" id="IPR003660">
    <property type="entry name" value="HAMP_dom"/>
</dbReference>
<dbReference type="PROSITE" id="PS50111">
    <property type="entry name" value="CHEMOTAXIS_TRANSDUC_2"/>
    <property type="match status" value="1"/>
</dbReference>
<dbReference type="InterPro" id="IPR024478">
    <property type="entry name" value="HlyB_4HB_MCP"/>
</dbReference>
<feature type="transmembrane region" description="Helical" evidence="8">
    <location>
        <begin position="7"/>
        <end position="27"/>
    </location>
</feature>
<dbReference type="SUPFAM" id="SSF58104">
    <property type="entry name" value="Methyl-accepting chemotaxis protein (MCP) signaling domain"/>
    <property type="match status" value="1"/>
</dbReference>
<keyword evidence="12" id="KW-1185">Reference proteome</keyword>
<dbReference type="AlphaFoldDB" id="A0A2W1LBN0"/>
<dbReference type="Proteomes" id="UP000249522">
    <property type="component" value="Unassembled WGS sequence"/>
</dbReference>
<dbReference type="PANTHER" id="PTHR32089:SF112">
    <property type="entry name" value="LYSOZYME-LIKE PROTEIN-RELATED"/>
    <property type="match status" value="1"/>
</dbReference>
<organism evidence="11 12">
    <name type="scientific">Paenibacillus sambharensis</name>
    <dbReference type="NCBI Taxonomy" id="1803190"/>
    <lineage>
        <taxon>Bacteria</taxon>
        <taxon>Bacillati</taxon>
        <taxon>Bacillota</taxon>
        <taxon>Bacilli</taxon>
        <taxon>Bacillales</taxon>
        <taxon>Paenibacillaceae</taxon>
        <taxon>Paenibacillus</taxon>
    </lineage>
</organism>
<keyword evidence="3 8" id="KW-0472">Membrane</keyword>